<organism evidence="3 4">
    <name type="scientific">Gracilibacillus ureilyticus</name>
    <dbReference type="NCBI Taxonomy" id="531814"/>
    <lineage>
        <taxon>Bacteria</taxon>
        <taxon>Bacillati</taxon>
        <taxon>Bacillota</taxon>
        <taxon>Bacilli</taxon>
        <taxon>Bacillales</taxon>
        <taxon>Bacillaceae</taxon>
        <taxon>Gracilibacillus</taxon>
    </lineage>
</organism>
<dbReference type="RefSeq" id="WP_089743994.1">
    <property type="nucleotide sequence ID" value="NZ_FOGL01000025.1"/>
</dbReference>
<keyword evidence="3" id="KW-0255">Endonuclease</keyword>
<dbReference type="Proteomes" id="UP000199687">
    <property type="component" value="Unassembled WGS sequence"/>
</dbReference>
<evidence type="ECO:0000259" key="2">
    <source>
        <dbReference type="PROSITE" id="PS50164"/>
    </source>
</evidence>
<dbReference type="InterPro" id="IPR050190">
    <property type="entry name" value="UPF0213_domain"/>
</dbReference>
<comment type="similarity">
    <text evidence="1">Belongs to the UPF0213 family.</text>
</comment>
<sequence length="103" mass="11795">MAKSNNHFVYILECMDRTLYTGYTTNISRRLKMHSEGKGAKYTRGRGPLKLVYQSKCETKSEALQLEAKIKKLSKQEKIQLIHENARERCGTNENPKELSGSS</sequence>
<dbReference type="STRING" id="531814.SAMN04487944_12547"/>
<keyword evidence="3" id="KW-0540">Nuclease</keyword>
<keyword evidence="4" id="KW-1185">Reference proteome</keyword>
<dbReference type="InterPro" id="IPR000305">
    <property type="entry name" value="GIY-YIG_endonuc"/>
</dbReference>
<dbReference type="PANTHER" id="PTHR34477">
    <property type="entry name" value="UPF0213 PROTEIN YHBQ"/>
    <property type="match status" value="1"/>
</dbReference>
<dbReference type="OrthoDB" id="9807770at2"/>
<dbReference type="GO" id="GO:0004519">
    <property type="term" value="F:endonuclease activity"/>
    <property type="evidence" value="ECO:0007669"/>
    <property type="project" value="UniProtKB-KW"/>
</dbReference>
<dbReference type="EMBL" id="FOGL01000025">
    <property type="protein sequence ID" value="SES23168.1"/>
    <property type="molecule type" value="Genomic_DNA"/>
</dbReference>
<evidence type="ECO:0000313" key="4">
    <source>
        <dbReference type="Proteomes" id="UP000199687"/>
    </source>
</evidence>
<evidence type="ECO:0000256" key="1">
    <source>
        <dbReference type="ARBA" id="ARBA00007435"/>
    </source>
</evidence>
<keyword evidence="3" id="KW-0378">Hydrolase</keyword>
<dbReference type="PROSITE" id="PS50164">
    <property type="entry name" value="GIY_YIG"/>
    <property type="match status" value="1"/>
</dbReference>
<reference evidence="3 4" key="1">
    <citation type="submission" date="2016-10" db="EMBL/GenBank/DDBJ databases">
        <authorList>
            <person name="de Groot N.N."/>
        </authorList>
    </citation>
    <scope>NUCLEOTIDE SEQUENCE [LARGE SCALE GENOMIC DNA]</scope>
    <source>
        <strain evidence="3 4">CGMCC 1.7727</strain>
    </source>
</reference>
<dbReference type="Pfam" id="PF01541">
    <property type="entry name" value="GIY-YIG"/>
    <property type="match status" value="1"/>
</dbReference>
<proteinExistence type="inferred from homology"/>
<accession>A0A1H9VNM6</accession>
<dbReference type="CDD" id="cd10456">
    <property type="entry name" value="GIY-YIG_UPF0213"/>
    <property type="match status" value="1"/>
</dbReference>
<dbReference type="PANTHER" id="PTHR34477:SF1">
    <property type="entry name" value="UPF0213 PROTEIN YHBQ"/>
    <property type="match status" value="1"/>
</dbReference>
<name>A0A1H9VNM6_9BACI</name>
<gene>
    <name evidence="3" type="ORF">SAMN04487944_12547</name>
</gene>
<dbReference type="Gene3D" id="3.40.1440.10">
    <property type="entry name" value="GIY-YIG endonuclease"/>
    <property type="match status" value="1"/>
</dbReference>
<protein>
    <submittedName>
        <fullName evidence="3">Putative endonuclease</fullName>
    </submittedName>
</protein>
<evidence type="ECO:0000313" key="3">
    <source>
        <dbReference type="EMBL" id="SES23168.1"/>
    </source>
</evidence>
<dbReference type="SUPFAM" id="SSF82771">
    <property type="entry name" value="GIY-YIG endonuclease"/>
    <property type="match status" value="1"/>
</dbReference>
<dbReference type="InterPro" id="IPR035901">
    <property type="entry name" value="GIY-YIG_endonuc_sf"/>
</dbReference>
<feature type="domain" description="GIY-YIG" evidence="2">
    <location>
        <begin position="5"/>
        <end position="80"/>
    </location>
</feature>
<dbReference type="AlphaFoldDB" id="A0A1H9VNM6"/>